<protein>
    <submittedName>
        <fullName evidence="2">Uncharacterized protein</fullName>
    </submittedName>
</protein>
<gene>
    <name evidence="2" type="ORF">EYF80_003528</name>
</gene>
<dbReference type="Proteomes" id="UP000314294">
    <property type="component" value="Unassembled WGS sequence"/>
</dbReference>
<proteinExistence type="predicted"/>
<name>A0A4Z2J881_9TELE</name>
<dbReference type="EMBL" id="SRLO01000017">
    <property type="protein sequence ID" value="TNN86111.1"/>
    <property type="molecule type" value="Genomic_DNA"/>
</dbReference>
<evidence type="ECO:0000256" key="1">
    <source>
        <dbReference type="SAM" id="MobiDB-lite"/>
    </source>
</evidence>
<feature type="compositionally biased region" description="Polar residues" evidence="1">
    <location>
        <begin position="14"/>
        <end position="29"/>
    </location>
</feature>
<evidence type="ECO:0000313" key="2">
    <source>
        <dbReference type="EMBL" id="TNN86111.1"/>
    </source>
</evidence>
<dbReference type="AlphaFoldDB" id="A0A4Z2J881"/>
<organism evidence="2 3">
    <name type="scientific">Liparis tanakae</name>
    <name type="common">Tanaka's snailfish</name>
    <dbReference type="NCBI Taxonomy" id="230148"/>
    <lineage>
        <taxon>Eukaryota</taxon>
        <taxon>Metazoa</taxon>
        <taxon>Chordata</taxon>
        <taxon>Craniata</taxon>
        <taxon>Vertebrata</taxon>
        <taxon>Euteleostomi</taxon>
        <taxon>Actinopterygii</taxon>
        <taxon>Neopterygii</taxon>
        <taxon>Teleostei</taxon>
        <taxon>Neoteleostei</taxon>
        <taxon>Acanthomorphata</taxon>
        <taxon>Eupercaria</taxon>
        <taxon>Perciformes</taxon>
        <taxon>Cottioidei</taxon>
        <taxon>Cottales</taxon>
        <taxon>Liparidae</taxon>
        <taxon>Liparis</taxon>
    </lineage>
</organism>
<comment type="caution">
    <text evidence="2">The sequence shown here is derived from an EMBL/GenBank/DDBJ whole genome shotgun (WGS) entry which is preliminary data.</text>
</comment>
<evidence type="ECO:0000313" key="3">
    <source>
        <dbReference type="Proteomes" id="UP000314294"/>
    </source>
</evidence>
<keyword evidence="3" id="KW-1185">Reference proteome</keyword>
<accession>A0A4Z2J881</accession>
<sequence length="64" mass="6790">MHRLTLHEIPIPQKTCSSSSDSKGLNLTFSEAPLGLHPSSAASGEDAQRVLPHAAEPAPSPFRD</sequence>
<reference evidence="2 3" key="1">
    <citation type="submission" date="2019-03" db="EMBL/GenBank/DDBJ databases">
        <title>First draft genome of Liparis tanakae, snailfish: a comprehensive survey of snailfish specific genes.</title>
        <authorList>
            <person name="Kim W."/>
            <person name="Song I."/>
            <person name="Jeong J.-H."/>
            <person name="Kim D."/>
            <person name="Kim S."/>
            <person name="Ryu S."/>
            <person name="Song J.Y."/>
            <person name="Lee S.K."/>
        </authorList>
    </citation>
    <scope>NUCLEOTIDE SEQUENCE [LARGE SCALE GENOMIC DNA]</scope>
    <source>
        <tissue evidence="2">Muscle</tissue>
    </source>
</reference>
<feature type="region of interest" description="Disordered" evidence="1">
    <location>
        <begin position="1"/>
        <end position="64"/>
    </location>
</feature>